<proteinExistence type="predicted"/>
<comment type="caution">
    <text evidence="1">The sequence shown here is derived from an EMBL/GenBank/DDBJ whole genome shotgun (WGS) entry which is preliminary data.</text>
</comment>
<protein>
    <submittedName>
        <fullName evidence="1">Uncharacterized protein</fullName>
    </submittedName>
</protein>
<evidence type="ECO:0000313" key="2">
    <source>
        <dbReference type="Proteomes" id="UP000076154"/>
    </source>
</evidence>
<dbReference type="AlphaFoldDB" id="A0A369JSA9"/>
<reference evidence="1" key="1">
    <citation type="submission" date="2018-04" db="EMBL/GenBank/DDBJ databases">
        <title>Whole genome sequencing of Hypsizygus marmoreus.</title>
        <authorList>
            <person name="Choi I.-G."/>
            <person name="Min B."/>
            <person name="Kim J.-G."/>
            <person name="Kim S."/>
            <person name="Oh Y.-L."/>
            <person name="Kong W.-S."/>
            <person name="Park H."/>
            <person name="Jeong J."/>
            <person name="Song E.-S."/>
        </authorList>
    </citation>
    <scope>NUCLEOTIDE SEQUENCE [LARGE SCALE GENOMIC DNA]</scope>
    <source>
        <strain evidence="1">51987-8</strain>
    </source>
</reference>
<dbReference type="EMBL" id="LUEZ02000052">
    <property type="protein sequence ID" value="RDB22244.1"/>
    <property type="molecule type" value="Genomic_DNA"/>
</dbReference>
<keyword evidence="2" id="KW-1185">Reference proteome</keyword>
<organism evidence="1 2">
    <name type="scientific">Hypsizygus marmoreus</name>
    <name type="common">White beech mushroom</name>
    <name type="synonym">Agaricus marmoreus</name>
    <dbReference type="NCBI Taxonomy" id="39966"/>
    <lineage>
        <taxon>Eukaryota</taxon>
        <taxon>Fungi</taxon>
        <taxon>Dikarya</taxon>
        <taxon>Basidiomycota</taxon>
        <taxon>Agaricomycotina</taxon>
        <taxon>Agaricomycetes</taxon>
        <taxon>Agaricomycetidae</taxon>
        <taxon>Agaricales</taxon>
        <taxon>Tricholomatineae</taxon>
        <taxon>Lyophyllaceae</taxon>
        <taxon>Hypsizygus</taxon>
    </lineage>
</organism>
<name>A0A369JSA9_HYPMA</name>
<gene>
    <name evidence="1" type="ORF">Hypma_010640</name>
</gene>
<evidence type="ECO:0000313" key="1">
    <source>
        <dbReference type="EMBL" id="RDB22244.1"/>
    </source>
</evidence>
<accession>A0A369JSA9</accession>
<dbReference type="InParanoid" id="A0A369JSA9"/>
<sequence>MENPVSTREEFRSAPLGGIDLHLLPWKAPSAISWLGGQGIRVLCAAETRDTTPPLGVRKTPPLMLPAPSGSTKAMTVQRNYLLPLLGYSMIRTMVLARIALSSVVNLLLIPSVLT</sequence>
<dbReference type="Proteomes" id="UP000076154">
    <property type="component" value="Unassembled WGS sequence"/>
</dbReference>